<dbReference type="SUPFAM" id="SSF57667">
    <property type="entry name" value="beta-beta-alpha zinc fingers"/>
    <property type="match status" value="2"/>
</dbReference>
<evidence type="ECO:0000313" key="11">
    <source>
        <dbReference type="Proteomes" id="UP000261520"/>
    </source>
</evidence>
<evidence type="ECO:0000256" key="2">
    <source>
        <dbReference type="ARBA" id="ARBA00022723"/>
    </source>
</evidence>
<keyword evidence="11" id="KW-1185">Reference proteome</keyword>
<dbReference type="Proteomes" id="UP000261520">
    <property type="component" value="Unplaced"/>
</dbReference>
<feature type="compositionally biased region" description="Low complexity" evidence="8">
    <location>
        <begin position="164"/>
        <end position="174"/>
    </location>
</feature>
<comment type="subcellular location">
    <subcellularLocation>
        <location evidence="1">Nucleus</location>
    </subcellularLocation>
</comment>
<evidence type="ECO:0000256" key="3">
    <source>
        <dbReference type="ARBA" id="ARBA00022737"/>
    </source>
</evidence>
<dbReference type="PANTHER" id="PTHR14196">
    <property type="entry name" value="ODD-SKIPPED - RELATED"/>
    <property type="match status" value="1"/>
</dbReference>
<dbReference type="AlphaFoldDB" id="A0A3B4BGT3"/>
<dbReference type="GO" id="GO:0000981">
    <property type="term" value="F:DNA-binding transcription factor activity, RNA polymerase II-specific"/>
    <property type="evidence" value="ECO:0007669"/>
    <property type="project" value="TreeGrafter"/>
</dbReference>
<dbReference type="PROSITE" id="PS50157">
    <property type="entry name" value="ZINC_FINGER_C2H2_2"/>
    <property type="match status" value="4"/>
</dbReference>
<dbReference type="STRING" id="409849.ENSPMGP00000029078"/>
<evidence type="ECO:0000313" key="10">
    <source>
        <dbReference type="Ensembl" id="ENSPMGP00000029078.1"/>
    </source>
</evidence>
<reference evidence="10" key="1">
    <citation type="submission" date="2025-08" db="UniProtKB">
        <authorList>
            <consortium name="Ensembl"/>
        </authorList>
    </citation>
    <scope>IDENTIFICATION</scope>
</reference>
<reference evidence="10" key="2">
    <citation type="submission" date="2025-09" db="UniProtKB">
        <authorList>
            <consortium name="Ensembl"/>
        </authorList>
    </citation>
    <scope>IDENTIFICATION</scope>
</reference>
<keyword evidence="6" id="KW-0539">Nucleus</keyword>
<dbReference type="SMART" id="SM00355">
    <property type="entry name" value="ZnF_C2H2"/>
    <property type="match status" value="4"/>
</dbReference>
<dbReference type="GO" id="GO:0000977">
    <property type="term" value="F:RNA polymerase II transcription regulatory region sequence-specific DNA binding"/>
    <property type="evidence" value="ECO:0007669"/>
    <property type="project" value="TreeGrafter"/>
</dbReference>
<dbReference type="FunFam" id="3.30.160.60:FF:001498">
    <property type="entry name" value="Zinc finger protein 404"/>
    <property type="match status" value="1"/>
</dbReference>
<feature type="domain" description="C2H2-type" evidence="9">
    <location>
        <begin position="29"/>
        <end position="56"/>
    </location>
</feature>
<proteinExistence type="predicted"/>
<protein>
    <recommendedName>
        <fullName evidence="9">C2H2-type domain-containing protein</fullName>
    </recommendedName>
</protein>
<feature type="region of interest" description="Disordered" evidence="8">
    <location>
        <begin position="143"/>
        <end position="174"/>
    </location>
</feature>
<evidence type="ECO:0000256" key="8">
    <source>
        <dbReference type="SAM" id="MobiDB-lite"/>
    </source>
</evidence>
<dbReference type="InterPro" id="IPR036236">
    <property type="entry name" value="Znf_C2H2_sf"/>
</dbReference>
<dbReference type="FunFam" id="3.30.160.60:FF:000358">
    <property type="entry name" value="zinc finger protein 24"/>
    <property type="match status" value="2"/>
</dbReference>
<keyword evidence="5" id="KW-0862">Zinc</keyword>
<evidence type="ECO:0000256" key="5">
    <source>
        <dbReference type="ARBA" id="ARBA00022833"/>
    </source>
</evidence>
<feature type="domain" description="C2H2-type" evidence="9">
    <location>
        <begin position="90"/>
        <end position="117"/>
    </location>
</feature>
<dbReference type="PROSITE" id="PS00028">
    <property type="entry name" value="ZINC_FINGER_C2H2_1"/>
    <property type="match status" value="4"/>
</dbReference>
<keyword evidence="2" id="KW-0479">Metal-binding</keyword>
<dbReference type="Pfam" id="PF13465">
    <property type="entry name" value="zf-H2C2_2"/>
    <property type="match status" value="1"/>
</dbReference>
<feature type="compositionally biased region" description="Polar residues" evidence="8">
    <location>
        <begin position="144"/>
        <end position="154"/>
    </location>
</feature>
<dbReference type="Gene3D" id="3.30.160.60">
    <property type="entry name" value="Classic Zinc Finger"/>
    <property type="match status" value="4"/>
</dbReference>
<feature type="domain" description="C2H2-type" evidence="9">
    <location>
        <begin position="57"/>
        <end position="84"/>
    </location>
</feature>
<keyword evidence="3" id="KW-0677">Repeat</keyword>
<accession>A0A3B4BGT3</accession>
<feature type="region of interest" description="Disordered" evidence="8">
    <location>
        <begin position="1"/>
        <end position="20"/>
    </location>
</feature>
<dbReference type="InterPro" id="IPR050717">
    <property type="entry name" value="C2H2-ZF_Transcription_Reg"/>
</dbReference>
<keyword evidence="4 7" id="KW-0863">Zinc-finger</keyword>
<dbReference type="InterPro" id="IPR013087">
    <property type="entry name" value="Znf_C2H2_type"/>
</dbReference>
<evidence type="ECO:0000256" key="7">
    <source>
        <dbReference type="PROSITE-ProRule" id="PRU00042"/>
    </source>
</evidence>
<evidence type="ECO:0000256" key="1">
    <source>
        <dbReference type="ARBA" id="ARBA00004123"/>
    </source>
</evidence>
<dbReference type="GO" id="GO:0008270">
    <property type="term" value="F:zinc ion binding"/>
    <property type="evidence" value="ECO:0007669"/>
    <property type="project" value="UniProtKB-KW"/>
</dbReference>
<evidence type="ECO:0000256" key="6">
    <source>
        <dbReference type="ARBA" id="ARBA00023242"/>
    </source>
</evidence>
<evidence type="ECO:0000259" key="9">
    <source>
        <dbReference type="PROSITE" id="PS50157"/>
    </source>
</evidence>
<evidence type="ECO:0000256" key="4">
    <source>
        <dbReference type="ARBA" id="ARBA00022771"/>
    </source>
</evidence>
<dbReference type="PANTHER" id="PTHR14196:SF12">
    <property type="entry name" value="ZINC FINGER PROTEIN 208-LIKE"/>
    <property type="match status" value="1"/>
</dbReference>
<organism evidence="10 11">
    <name type="scientific">Periophthalmus magnuspinnatus</name>
    <dbReference type="NCBI Taxonomy" id="409849"/>
    <lineage>
        <taxon>Eukaryota</taxon>
        <taxon>Metazoa</taxon>
        <taxon>Chordata</taxon>
        <taxon>Craniata</taxon>
        <taxon>Vertebrata</taxon>
        <taxon>Euteleostomi</taxon>
        <taxon>Actinopterygii</taxon>
        <taxon>Neopterygii</taxon>
        <taxon>Teleostei</taxon>
        <taxon>Neoteleostei</taxon>
        <taxon>Acanthomorphata</taxon>
        <taxon>Gobiaria</taxon>
        <taxon>Gobiiformes</taxon>
        <taxon>Gobioidei</taxon>
        <taxon>Gobiidae</taxon>
        <taxon>Oxudercinae</taxon>
        <taxon>Periophthalmus</taxon>
    </lineage>
</organism>
<dbReference type="GO" id="GO:0005634">
    <property type="term" value="C:nucleus"/>
    <property type="evidence" value="ECO:0007669"/>
    <property type="project" value="UniProtKB-SubCell"/>
</dbReference>
<name>A0A3B4BGT3_9GOBI</name>
<feature type="domain" description="C2H2-type" evidence="9">
    <location>
        <begin position="118"/>
        <end position="145"/>
    </location>
</feature>
<sequence>CGTFQAEQNLRGGAHPKAPLSPTGGTLRHFCSFCAKGFRVEWQLKRHMRVHTGERPFSCSFCGRSFSRKDALRGHVTIHTGRAPVGDGTKTCQICGKTFRSGNHLRRHMTVHTGEKPFSCSVCGRSFSRAESLRKHMDIHAAGNESSTANQPSGGSKRAPCLTPSPHHTTPSTQ</sequence>
<dbReference type="Pfam" id="PF00096">
    <property type="entry name" value="zf-C2H2"/>
    <property type="match status" value="2"/>
</dbReference>
<dbReference type="Ensembl" id="ENSPMGT00000030951.1">
    <property type="protein sequence ID" value="ENSPMGP00000029078.1"/>
    <property type="gene ID" value="ENSPMGG00000023408.1"/>
</dbReference>